<reference evidence="8 9" key="1">
    <citation type="journal article" date="2007" name="Nat. Biotechnol.">
        <title>Complete genome sequence of the erythromycin-producing bacterium Saccharopolyspora erythraea NRRL23338.</title>
        <authorList>
            <person name="Oliynyk M."/>
            <person name="Samborskyy M."/>
            <person name="Lester J.B."/>
            <person name="Mironenko T."/>
            <person name="Scott N."/>
            <person name="Dickens S."/>
            <person name="Haydock S.F."/>
            <person name="Leadlay P.F."/>
        </authorList>
    </citation>
    <scope>NUCLEOTIDE SEQUENCE [LARGE SCALE GENOMIC DNA]</scope>
    <source>
        <strain evidence="9">ATCC 11635 / DSM 40517 / JCM 4748 / NBRC 13426 / NCIMB 8594 / NRRL 2338</strain>
    </source>
</reference>
<evidence type="ECO:0000256" key="2">
    <source>
        <dbReference type="ARBA" id="ARBA00022692"/>
    </source>
</evidence>
<feature type="transmembrane region" description="Helical" evidence="6">
    <location>
        <begin position="6"/>
        <end position="26"/>
    </location>
</feature>
<feature type="transmembrane region" description="Helical" evidence="6">
    <location>
        <begin position="81"/>
        <end position="102"/>
    </location>
</feature>
<feature type="domain" description="DUF1232" evidence="7">
    <location>
        <begin position="60"/>
        <end position="95"/>
    </location>
</feature>
<dbReference type="eggNOG" id="COG3339">
    <property type="taxonomic scope" value="Bacteria"/>
</dbReference>
<evidence type="ECO:0000313" key="8">
    <source>
        <dbReference type="EMBL" id="CAM03713.1"/>
    </source>
</evidence>
<keyword evidence="3 6" id="KW-1133">Transmembrane helix</keyword>
<keyword evidence="9" id="KW-1185">Reference proteome</keyword>
<evidence type="ECO:0000256" key="6">
    <source>
        <dbReference type="SAM" id="Phobius"/>
    </source>
</evidence>
<evidence type="ECO:0000256" key="1">
    <source>
        <dbReference type="ARBA" id="ARBA00004127"/>
    </source>
</evidence>
<evidence type="ECO:0000256" key="3">
    <source>
        <dbReference type="ARBA" id="ARBA00022989"/>
    </source>
</evidence>
<protein>
    <recommendedName>
        <fullName evidence="7">DUF1232 domain-containing protein</fullName>
    </recommendedName>
</protein>
<feature type="region of interest" description="Disordered" evidence="5">
    <location>
        <begin position="126"/>
        <end position="147"/>
    </location>
</feature>
<dbReference type="EMBL" id="AM420293">
    <property type="protein sequence ID" value="CAM03713.1"/>
    <property type="molecule type" value="Genomic_DNA"/>
</dbReference>
<name>A4FI38_SACEN</name>
<dbReference type="HOGENOM" id="CLU_130372_0_0_11"/>
<comment type="subcellular location">
    <subcellularLocation>
        <location evidence="1">Endomembrane system</location>
        <topology evidence="1">Multi-pass membrane protein</topology>
    </subcellularLocation>
</comment>
<evidence type="ECO:0000313" key="9">
    <source>
        <dbReference type="Proteomes" id="UP000006728"/>
    </source>
</evidence>
<dbReference type="InterPro" id="IPR010652">
    <property type="entry name" value="DUF1232"/>
</dbReference>
<feature type="compositionally biased region" description="Basic and acidic residues" evidence="5">
    <location>
        <begin position="133"/>
        <end position="147"/>
    </location>
</feature>
<keyword evidence="2 6" id="KW-0812">Transmembrane</keyword>
<proteinExistence type="predicted"/>
<organism evidence="8 9">
    <name type="scientific">Saccharopolyspora erythraea (strain ATCC 11635 / DSM 40517 / JCM 4748 / NBRC 13426 / NCIMB 8594 / NRRL 2338)</name>
    <dbReference type="NCBI Taxonomy" id="405948"/>
    <lineage>
        <taxon>Bacteria</taxon>
        <taxon>Bacillati</taxon>
        <taxon>Actinomycetota</taxon>
        <taxon>Actinomycetes</taxon>
        <taxon>Pseudonocardiales</taxon>
        <taxon>Pseudonocardiaceae</taxon>
        <taxon>Saccharopolyspora</taxon>
    </lineage>
</organism>
<dbReference type="STRING" id="405948.SACE_4444"/>
<feature type="transmembrane region" description="Helical" evidence="6">
    <location>
        <begin position="59"/>
        <end position="75"/>
    </location>
</feature>
<dbReference type="GO" id="GO:0012505">
    <property type="term" value="C:endomembrane system"/>
    <property type="evidence" value="ECO:0007669"/>
    <property type="project" value="UniProtKB-SubCell"/>
</dbReference>
<evidence type="ECO:0000256" key="4">
    <source>
        <dbReference type="ARBA" id="ARBA00023136"/>
    </source>
</evidence>
<keyword evidence="4 6" id="KW-0472">Membrane</keyword>
<gene>
    <name evidence="8" type="ordered locus">SACE_4444</name>
</gene>
<dbReference type="Proteomes" id="UP000006728">
    <property type="component" value="Chromosome"/>
</dbReference>
<dbReference type="Pfam" id="PF06803">
    <property type="entry name" value="DUF1232"/>
    <property type="match status" value="1"/>
</dbReference>
<evidence type="ECO:0000256" key="5">
    <source>
        <dbReference type="SAM" id="MobiDB-lite"/>
    </source>
</evidence>
<evidence type="ECO:0000259" key="7">
    <source>
        <dbReference type="Pfam" id="PF06803"/>
    </source>
</evidence>
<sequence length="147" mass="16160">MGRVLIGVGLGLLVLWLALVVLLLVARPKGGLLKEAVRLAPDLVRLLTRLARDRSLPRGARVWLALLLVYLAMPFDLVPDFIPVVGHVDDAIIVACVLRMVVRRAGIDIVRRRWPGSPDGLAAVQRLAGYSPADREDRPRPRETGPE</sequence>
<dbReference type="KEGG" id="sen:SACE_4444"/>
<accession>A4FI38</accession>
<dbReference type="AlphaFoldDB" id="A4FI38"/>